<dbReference type="GeneID" id="18886571"/>
<dbReference type="OrthoDB" id="2790546at2759"/>
<dbReference type="HOGENOM" id="CLU_052397_0_1_1"/>
<dbReference type="eggNOG" id="ENOG502SQKR">
    <property type="taxonomic scope" value="Eukaryota"/>
</dbReference>
<protein>
    <recommendedName>
        <fullName evidence="1">BTB domain-containing protein</fullName>
    </recommendedName>
</protein>
<dbReference type="Pfam" id="PF00651">
    <property type="entry name" value="BTB"/>
    <property type="match status" value="1"/>
</dbReference>
<dbReference type="SUPFAM" id="SSF54695">
    <property type="entry name" value="POZ domain"/>
    <property type="match status" value="1"/>
</dbReference>
<dbReference type="Gene3D" id="3.30.710.10">
    <property type="entry name" value="Potassium Channel Kv1.1, Chain A"/>
    <property type="match status" value="1"/>
</dbReference>
<evidence type="ECO:0000259" key="1">
    <source>
        <dbReference type="PROSITE" id="PS50097"/>
    </source>
</evidence>
<organism evidence="2 3">
    <name type="scientific">Punctularia strigosozonata (strain HHB-11173)</name>
    <name type="common">White-rot fungus</name>
    <dbReference type="NCBI Taxonomy" id="741275"/>
    <lineage>
        <taxon>Eukaryota</taxon>
        <taxon>Fungi</taxon>
        <taxon>Dikarya</taxon>
        <taxon>Basidiomycota</taxon>
        <taxon>Agaricomycotina</taxon>
        <taxon>Agaricomycetes</taxon>
        <taxon>Corticiales</taxon>
        <taxon>Punctulariaceae</taxon>
        <taxon>Punctularia</taxon>
    </lineage>
</organism>
<dbReference type="InterPro" id="IPR000210">
    <property type="entry name" value="BTB/POZ_dom"/>
</dbReference>
<dbReference type="InterPro" id="IPR011333">
    <property type="entry name" value="SKP1/BTB/POZ_sf"/>
</dbReference>
<proteinExistence type="predicted"/>
<dbReference type="Proteomes" id="UP000054196">
    <property type="component" value="Unassembled WGS sequence"/>
</dbReference>
<accession>R7S268</accession>
<gene>
    <name evidence="2" type="ORF">PUNSTDRAFT_93626</name>
</gene>
<dbReference type="SMART" id="SM00225">
    <property type="entry name" value="BTB"/>
    <property type="match status" value="1"/>
</dbReference>
<dbReference type="CDD" id="cd18186">
    <property type="entry name" value="BTB_POZ_ZBTB_KLHL-like"/>
    <property type="match status" value="1"/>
</dbReference>
<sequence>MASRSMSLSSATAPNRKEWAFTYQATSPAFNFPDADVILRTPDHVEFRAHKLVLSLASPVFRNMFASPQVPPTAANEGQDWKDGLPVVALTEPASVLDALLRLCYPLKDPQFSLFDQVTAALEGAMKYEMDEARDMLRGKLKEWAEKAPVRAFAVACRYRWKDEAERAARAALRVPLPELIIHSQELEHISAGSYVRLLLYHKACGTAAAYPAHWGDWISVYHNDRIYLNCPTCHSDSSDTSHSFFGVPNRQNARVARWWKEYMDRAGDRLRETPLADVAEPKMVWQALARAMECASCRPRAVAEFQTFLGEFQAEIARRIQKVVLTIDF</sequence>
<evidence type="ECO:0000313" key="2">
    <source>
        <dbReference type="EMBL" id="EIN03877.1"/>
    </source>
</evidence>
<dbReference type="AlphaFoldDB" id="R7S268"/>
<dbReference type="OMA" id="CYPMERS"/>
<dbReference type="PROSITE" id="PS50097">
    <property type="entry name" value="BTB"/>
    <property type="match status" value="1"/>
</dbReference>
<keyword evidence="3" id="KW-1185">Reference proteome</keyword>
<dbReference type="RefSeq" id="XP_007388935.1">
    <property type="nucleotide sequence ID" value="XM_007388873.1"/>
</dbReference>
<dbReference type="KEGG" id="psq:PUNSTDRAFT_93626"/>
<dbReference type="EMBL" id="JH687558">
    <property type="protein sequence ID" value="EIN03877.1"/>
    <property type="molecule type" value="Genomic_DNA"/>
</dbReference>
<reference evidence="3" key="1">
    <citation type="journal article" date="2012" name="Science">
        <title>The Paleozoic origin of enzymatic lignin decomposition reconstructed from 31 fungal genomes.</title>
        <authorList>
            <person name="Floudas D."/>
            <person name="Binder M."/>
            <person name="Riley R."/>
            <person name="Barry K."/>
            <person name="Blanchette R.A."/>
            <person name="Henrissat B."/>
            <person name="Martinez A.T."/>
            <person name="Otillar R."/>
            <person name="Spatafora J.W."/>
            <person name="Yadav J.S."/>
            <person name="Aerts A."/>
            <person name="Benoit I."/>
            <person name="Boyd A."/>
            <person name="Carlson A."/>
            <person name="Copeland A."/>
            <person name="Coutinho P.M."/>
            <person name="de Vries R.P."/>
            <person name="Ferreira P."/>
            <person name="Findley K."/>
            <person name="Foster B."/>
            <person name="Gaskell J."/>
            <person name="Glotzer D."/>
            <person name="Gorecki P."/>
            <person name="Heitman J."/>
            <person name="Hesse C."/>
            <person name="Hori C."/>
            <person name="Igarashi K."/>
            <person name="Jurgens J.A."/>
            <person name="Kallen N."/>
            <person name="Kersten P."/>
            <person name="Kohler A."/>
            <person name="Kuees U."/>
            <person name="Kumar T.K.A."/>
            <person name="Kuo A."/>
            <person name="LaButti K."/>
            <person name="Larrondo L.F."/>
            <person name="Lindquist E."/>
            <person name="Ling A."/>
            <person name="Lombard V."/>
            <person name="Lucas S."/>
            <person name="Lundell T."/>
            <person name="Martin R."/>
            <person name="McLaughlin D.J."/>
            <person name="Morgenstern I."/>
            <person name="Morin E."/>
            <person name="Murat C."/>
            <person name="Nagy L.G."/>
            <person name="Nolan M."/>
            <person name="Ohm R.A."/>
            <person name="Patyshakuliyeva A."/>
            <person name="Rokas A."/>
            <person name="Ruiz-Duenas F.J."/>
            <person name="Sabat G."/>
            <person name="Salamov A."/>
            <person name="Samejima M."/>
            <person name="Schmutz J."/>
            <person name="Slot J.C."/>
            <person name="St John F."/>
            <person name="Stenlid J."/>
            <person name="Sun H."/>
            <person name="Sun S."/>
            <person name="Syed K."/>
            <person name="Tsang A."/>
            <person name="Wiebenga A."/>
            <person name="Young D."/>
            <person name="Pisabarro A."/>
            <person name="Eastwood D.C."/>
            <person name="Martin F."/>
            <person name="Cullen D."/>
            <person name="Grigoriev I.V."/>
            <person name="Hibbett D.S."/>
        </authorList>
    </citation>
    <scope>NUCLEOTIDE SEQUENCE [LARGE SCALE GENOMIC DNA]</scope>
    <source>
        <strain evidence="3">HHB-11173 SS5</strain>
    </source>
</reference>
<feature type="domain" description="BTB" evidence="1">
    <location>
        <begin position="35"/>
        <end position="105"/>
    </location>
</feature>
<name>R7S268_PUNST</name>
<evidence type="ECO:0000313" key="3">
    <source>
        <dbReference type="Proteomes" id="UP000054196"/>
    </source>
</evidence>